<dbReference type="OrthoDB" id="416253at2759"/>
<accession>A0A8C5QZH1</accession>
<dbReference type="InterPro" id="IPR036812">
    <property type="entry name" value="NAD(P)_OxRdtase_dom_sf"/>
</dbReference>
<dbReference type="Ensembl" id="ENSLLET00000046780.1">
    <property type="protein sequence ID" value="ENSLLEP00000044985.1"/>
    <property type="gene ID" value="ENSLLEG00000028499.1"/>
</dbReference>
<sequence length="351" mass="40359">MFVHPYIVMNDGNQIPVAGFGTYAPKKFPKSLGEDAVKVAIDVGYRHIDCAHLYENEAEVGRAIKEKIEDGTIKREELFCTGKLWSTSHTPDRVRPALEYSLHKLQLDYLDLYLIHLPIEFKPGDEMFPMDENQQLIFHNTDIRDTWGVMGSCGILSIVDVNRTSFQRQRTKRQSERAMEQCVDAGLVKSIGVSNFNRRQLELILTMPGLKHKPVCNQVECHVYLSQSKMLKYCQSNYIVLVGHSTLGSSRDESWIDQSSPVLLEDPVLKEMASKLNRTTSQIAMRYLLQRGIVVLAKSFNPTRIKQNFQVFDFHLSEEDMKIIDALNIDLRYDVIAVCKDHPKYPFHDEY</sequence>
<evidence type="ECO:0000256" key="1">
    <source>
        <dbReference type="ARBA" id="ARBA00007905"/>
    </source>
</evidence>
<dbReference type="InterPro" id="IPR020471">
    <property type="entry name" value="AKR"/>
</dbReference>
<dbReference type="PRINTS" id="PR00069">
    <property type="entry name" value="ALDKETRDTASE"/>
</dbReference>
<proteinExistence type="inferred from homology"/>
<evidence type="ECO:0000256" key="4">
    <source>
        <dbReference type="PIRSR" id="PIRSR000097-3"/>
    </source>
</evidence>
<reference evidence="6" key="2">
    <citation type="submission" date="2025-09" db="UniProtKB">
        <authorList>
            <consortium name="Ensembl"/>
        </authorList>
    </citation>
    <scope>IDENTIFICATION</scope>
</reference>
<reference evidence="6" key="1">
    <citation type="submission" date="2025-08" db="UniProtKB">
        <authorList>
            <consortium name="Ensembl"/>
        </authorList>
    </citation>
    <scope>IDENTIFICATION</scope>
</reference>
<keyword evidence="7" id="KW-1185">Reference proteome</keyword>
<dbReference type="PROSITE" id="PS00062">
    <property type="entry name" value="ALDOKETO_REDUCTASE_2"/>
    <property type="match status" value="1"/>
</dbReference>
<dbReference type="GeneTree" id="ENSGT00940000153677"/>
<organism evidence="6 7">
    <name type="scientific">Leptobrachium leishanense</name>
    <name type="common">Leishan spiny toad</name>
    <dbReference type="NCBI Taxonomy" id="445787"/>
    <lineage>
        <taxon>Eukaryota</taxon>
        <taxon>Metazoa</taxon>
        <taxon>Chordata</taxon>
        <taxon>Craniata</taxon>
        <taxon>Vertebrata</taxon>
        <taxon>Euteleostomi</taxon>
        <taxon>Amphibia</taxon>
        <taxon>Batrachia</taxon>
        <taxon>Anura</taxon>
        <taxon>Pelobatoidea</taxon>
        <taxon>Megophryidae</taxon>
        <taxon>Leptobrachium</taxon>
    </lineage>
</organism>
<feature type="domain" description="NADP-dependent oxidoreductase" evidence="5">
    <location>
        <begin position="19"/>
        <end position="328"/>
    </location>
</feature>
<dbReference type="AlphaFoldDB" id="A0A8C5QZH1"/>
<feature type="site" description="Lowers pKa of active site Tyr" evidence="4">
    <location>
        <position position="83"/>
    </location>
</feature>
<dbReference type="InterPro" id="IPR023210">
    <property type="entry name" value="NADP_OxRdtase_dom"/>
</dbReference>
<dbReference type="SUPFAM" id="SSF51430">
    <property type="entry name" value="NAD(P)-linked oxidoreductase"/>
    <property type="match status" value="1"/>
</dbReference>
<dbReference type="PANTHER" id="PTHR11732">
    <property type="entry name" value="ALDO/KETO REDUCTASE"/>
    <property type="match status" value="1"/>
</dbReference>
<comment type="similarity">
    <text evidence="1">Belongs to the aldo/keto reductase family.</text>
</comment>
<evidence type="ECO:0000313" key="6">
    <source>
        <dbReference type="Ensembl" id="ENSLLEP00000044985.1"/>
    </source>
</evidence>
<dbReference type="PROSITE" id="PS00063">
    <property type="entry name" value="ALDOKETO_REDUCTASE_3"/>
    <property type="match status" value="1"/>
</dbReference>
<dbReference type="PIRSF" id="PIRSF000097">
    <property type="entry name" value="AKR"/>
    <property type="match status" value="1"/>
</dbReference>
<evidence type="ECO:0000256" key="2">
    <source>
        <dbReference type="PIRSR" id="PIRSR000097-1"/>
    </source>
</evidence>
<feature type="binding site" evidence="3">
    <location>
        <position position="116"/>
    </location>
    <ligand>
        <name>substrate</name>
    </ligand>
</feature>
<evidence type="ECO:0000259" key="5">
    <source>
        <dbReference type="Pfam" id="PF00248"/>
    </source>
</evidence>
<feature type="active site" description="Proton donor" evidence="2">
    <location>
        <position position="54"/>
    </location>
</feature>
<protein>
    <recommendedName>
        <fullName evidence="5">NADP-dependent oxidoreductase domain-containing protein</fullName>
    </recommendedName>
</protein>
<dbReference type="GO" id="GO:0016491">
    <property type="term" value="F:oxidoreductase activity"/>
    <property type="evidence" value="ECO:0007669"/>
    <property type="project" value="InterPro"/>
</dbReference>
<evidence type="ECO:0000313" key="7">
    <source>
        <dbReference type="Proteomes" id="UP000694569"/>
    </source>
</evidence>
<dbReference type="Gene3D" id="3.20.20.100">
    <property type="entry name" value="NADP-dependent oxidoreductase domain"/>
    <property type="match status" value="1"/>
</dbReference>
<name>A0A8C5QZH1_9ANUR</name>
<dbReference type="PROSITE" id="PS00798">
    <property type="entry name" value="ALDOKETO_REDUCTASE_1"/>
    <property type="match status" value="1"/>
</dbReference>
<dbReference type="InterPro" id="IPR018170">
    <property type="entry name" value="Aldo/ket_reductase_CS"/>
</dbReference>
<dbReference type="Pfam" id="PF00248">
    <property type="entry name" value="Aldo_ket_red"/>
    <property type="match status" value="1"/>
</dbReference>
<evidence type="ECO:0000256" key="3">
    <source>
        <dbReference type="PIRSR" id="PIRSR000097-2"/>
    </source>
</evidence>
<dbReference type="Proteomes" id="UP000694569">
    <property type="component" value="Unplaced"/>
</dbReference>